<dbReference type="Pfam" id="PF09998">
    <property type="entry name" value="DUF2239"/>
    <property type="match status" value="1"/>
</dbReference>
<comment type="caution">
    <text evidence="1">The sequence shown here is derived from an EMBL/GenBank/DDBJ whole genome shotgun (WGS) entry which is preliminary data.</text>
</comment>
<proteinExistence type="predicted"/>
<sequence>MQDVAVTLGEAPAPYTAFAGSRRLASGALAEVALHAKEALDRGVAAPVLIFDNRTSQVVEVDFRGQPSDVLRRLETPRRRPGRPRLGVVAREVTLLPHHWEWLRQQPGGASVALRKLVEEASGGQAAPDRRRLALEACYRFLRIMAGDLPGFEEASRALYAGKRARFEALAGAWPEDLGPHACRLAAAAFESRPEDEPPGIRCRG</sequence>
<dbReference type="Proteomes" id="UP001518990">
    <property type="component" value="Unassembled WGS sequence"/>
</dbReference>
<organism evidence="1 2">
    <name type="scientific">Roseomonas marmotae</name>
    <dbReference type="NCBI Taxonomy" id="2768161"/>
    <lineage>
        <taxon>Bacteria</taxon>
        <taxon>Pseudomonadati</taxon>
        <taxon>Pseudomonadota</taxon>
        <taxon>Alphaproteobacteria</taxon>
        <taxon>Acetobacterales</taxon>
        <taxon>Roseomonadaceae</taxon>
        <taxon>Roseomonas</taxon>
    </lineage>
</organism>
<keyword evidence="2" id="KW-1185">Reference proteome</keyword>
<accession>A0ABS3K9S1</accession>
<dbReference type="RefSeq" id="WP_207445783.1">
    <property type="nucleotide sequence ID" value="NZ_CP061091.1"/>
</dbReference>
<gene>
    <name evidence="1" type="ORF">IAI60_06305</name>
</gene>
<reference evidence="1 2" key="1">
    <citation type="submission" date="2020-09" db="EMBL/GenBank/DDBJ databases">
        <title>Roseomonas.</title>
        <authorList>
            <person name="Zhu W."/>
        </authorList>
    </citation>
    <scope>NUCLEOTIDE SEQUENCE [LARGE SCALE GENOMIC DNA]</scope>
    <source>
        <strain evidence="1 2">1311</strain>
    </source>
</reference>
<protein>
    <submittedName>
        <fullName evidence="1">DUF2239 family protein</fullName>
    </submittedName>
</protein>
<evidence type="ECO:0000313" key="1">
    <source>
        <dbReference type="EMBL" id="MBO1074214.1"/>
    </source>
</evidence>
<dbReference type="InterPro" id="IPR018715">
    <property type="entry name" value="DUF2239"/>
</dbReference>
<evidence type="ECO:0000313" key="2">
    <source>
        <dbReference type="Proteomes" id="UP001518990"/>
    </source>
</evidence>
<name>A0ABS3K9S1_9PROT</name>
<dbReference type="EMBL" id="JACTNF010000004">
    <property type="protein sequence ID" value="MBO1074214.1"/>
    <property type="molecule type" value="Genomic_DNA"/>
</dbReference>